<keyword evidence="2" id="KW-1185">Reference proteome</keyword>
<dbReference type="EMBL" id="JARKIF010000067">
    <property type="protein sequence ID" value="KAJ7605820.1"/>
    <property type="molecule type" value="Genomic_DNA"/>
</dbReference>
<dbReference type="Proteomes" id="UP001221142">
    <property type="component" value="Unassembled WGS sequence"/>
</dbReference>
<evidence type="ECO:0000313" key="2">
    <source>
        <dbReference type="Proteomes" id="UP001221142"/>
    </source>
</evidence>
<reference evidence="1" key="1">
    <citation type="submission" date="2023-03" db="EMBL/GenBank/DDBJ databases">
        <title>Massive genome expansion in bonnet fungi (Mycena s.s.) driven by repeated elements and novel gene families across ecological guilds.</title>
        <authorList>
            <consortium name="Lawrence Berkeley National Laboratory"/>
            <person name="Harder C.B."/>
            <person name="Miyauchi S."/>
            <person name="Viragh M."/>
            <person name="Kuo A."/>
            <person name="Thoen E."/>
            <person name="Andreopoulos B."/>
            <person name="Lu D."/>
            <person name="Skrede I."/>
            <person name="Drula E."/>
            <person name="Henrissat B."/>
            <person name="Morin E."/>
            <person name="Kohler A."/>
            <person name="Barry K."/>
            <person name="LaButti K."/>
            <person name="Morin E."/>
            <person name="Salamov A."/>
            <person name="Lipzen A."/>
            <person name="Mereny Z."/>
            <person name="Hegedus B."/>
            <person name="Baldrian P."/>
            <person name="Stursova M."/>
            <person name="Weitz H."/>
            <person name="Taylor A."/>
            <person name="Grigoriev I.V."/>
            <person name="Nagy L.G."/>
            <person name="Martin F."/>
            <person name="Kauserud H."/>
        </authorList>
    </citation>
    <scope>NUCLEOTIDE SEQUENCE</scope>
    <source>
        <strain evidence="1">9284</strain>
    </source>
</reference>
<dbReference type="AlphaFoldDB" id="A0AAD7AZX4"/>
<gene>
    <name evidence="1" type="ORF">FB45DRAFT_1012327</name>
</gene>
<organism evidence="1 2">
    <name type="scientific">Roridomyces roridus</name>
    <dbReference type="NCBI Taxonomy" id="1738132"/>
    <lineage>
        <taxon>Eukaryota</taxon>
        <taxon>Fungi</taxon>
        <taxon>Dikarya</taxon>
        <taxon>Basidiomycota</taxon>
        <taxon>Agaricomycotina</taxon>
        <taxon>Agaricomycetes</taxon>
        <taxon>Agaricomycetidae</taxon>
        <taxon>Agaricales</taxon>
        <taxon>Marasmiineae</taxon>
        <taxon>Mycenaceae</taxon>
        <taxon>Roridomyces</taxon>
    </lineage>
</organism>
<protein>
    <submittedName>
        <fullName evidence="1">Uncharacterized protein</fullName>
    </submittedName>
</protein>
<comment type="caution">
    <text evidence="1">The sequence shown here is derived from an EMBL/GenBank/DDBJ whole genome shotgun (WGS) entry which is preliminary data.</text>
</comment>
<proteinExistence type="predicted"/>
<evidence type="ECO:0000313" key="1">
    <source>
        <dbReference type="EMBL" id="KAJ7605820.1"/>
    </source>
</evidence>
<sequence length="103" mass="11845">MSVGQDFDPDYIDQIDVMFELVLGQGTDTEKTPQRLERIVFDPAACQEIEHPRFDWDIPEDEISESPWVKWAEKFQEAQNLQLVCAKRGVLAARGGRSTDPRH</sequence>
<accession>A0AAD7AZX4</accession>
<name>A0AAD7AZX4_9AGAR</name>